<sequence>MATEVPDTSGSQSGDEVINPTEFQFPHNLIRVYGRSPLNEPVTCWVCCSNQ</sequence>
<name>A0A9P6N5M9_9BASI</name>
<comment type="caution">
    <text evidence="1">The sequence shown here is derived from an EMBL/GenBank/DDBJ whole genome shotgun (WGS) entry which is preliminary data.</text>
</comment>
<dbReference type="EMBL" id="MU167526">
    <property type="protein sequence ID" value="KAG0139766.1"/>
    <property type="molecule type" value="Genomic_DNA"/>
</dbReference>
<reference evidence="1" key="1">
    <citation type="submission" date="2013-11" db="EMBL/GenBank/DDBJ databases">
        <title>Genome sequence of the fusiform rust pathogen reveals effectors for host alternation and coevolution with pine.</title>
        <authorList>
            <consortium name="DOE Joint Genome Institute"/>
            <person name="Smith K."/>
            <person name="Pendleton A."/>
            <person name="Kubisiak T."/>
            <person name="Anderson C."/>
            <person name="Salamov A."/>
            <person name="Aerts A."/>
            <person name="Riley R."/>
            <person name="Clum A."/>
            <person name="Lindquist E."/>
            <person name="Ence D."/>
            <person name="Campbell M."/>
            <person name="Kronenberg Z."/>
            <person name="Feau N."/>
            <person name="Dhillon B."/>
            <person name="Hamelin R."/>
            <person name="Burleigh J."/>
            <person name="Smith J."/>
            <person name="Yandell M."/>
            <person name="Nelson C."/>
            <person name="Grigoriev I."/>
            <person name="Davis J."/>
        </authorList>
    </citation>
    <scope>NUCLEOTIDE SEQUENCE</scope>
    <source>
        <strain evidence="1">G11</strain>
    </source>
</reference>
<evidence type="ECO:0000313" key="2">
    <source>
        <dbReference type="Proteomes" id="UP000886653"/>
    </source>
</evidence>
<organism evidence="1 2">
    <name type="scientific">Cronartium quercuum f. sp. fusiforme G11</name>
    <dbReference type="NCBI Taxonomy" id="708437"/>
    <lineage>
        <taxon>Eukaryota</taxon>
        <taxon>Fungi</taxon>
        <taxon>Dikarya</taxon>
        <taxon>Basidiomycota</taxon>
        <taxon>Pucciniomycotina</taxon>
        <taxon>Pucciniomycetes</taxon>
        <taxon>Pucciniales</taxon>
        <taxon>Coleosporiaceae</taxon>
        <taxon>Cronartium</taxon>
    </lineage>
</organism>
<evidence type="ECO:0000313" key="1">
    <source>
        <dbReference type="EMBL" id="KAG0139766.1"/>
    </source>
</evidence>
<dbReference type="AlphaFoldDB" id="A0A9P6N5M9"/>
<dbReference type="Proteomes" id="UP000886653">
    <property type="component" value="Unassembled WGS sequence"/>
</dbReference>
<accession>A0A9P6N5M9</accession>
<protein>
    <submittedName>
        <fullName evidence="1">Uncharacterized protein</fullName>
    </submittedName>
</protein>
<keyword evidence="2" id="KW-1185">Reference proteome</keyword>
<proteinExistence type="predicted"/>
<gene>
    <name evidence="1" type="ORF">CROQUDRAFT_101087</name>
</gene>